<dbReference type="Pfam" id="PF13531">
    <property type="entry name" value="SBP_bac_11"/>
    <property type="match status" value="1"/>
</dbReference>
<proteinExistence type="inferred from homology"/>
<evidence type="ECO:0000256" key="3">
    <source>
        <dbReference type="ARBA" id="ARBA00022729"/>
    </source>
</evidence>
<dbReference type="EMBL" id="ABCJ01000002">
    <property type="protein sequence ID" value="EDM24003.1"/>
    <property type="molecule type" value="Genomic_DNA"/>
</dbReference>
<evidence type="ECO:0000313" key="8">
    <source>
        <dbReference type="Proteomes" id="UP000306825"/>
    </source>
</evidence>
<evidence type="ECO:0000313" key="7">
    <source>
        <dbReference type="Proteomes" id="UP000003288"/>
    </source>
</evidence>
<comment type="similarity">
    <text evidence="1">Belongs to the bacterial solute-binding protein ModA family.</text>
</comment>
<dbReference type="PANTHER" id="PTHR30632">
    <property type="entry name" value="MOLYBDATE-BINDING PERIPLASMIC PROTEIN"/>
    <property type="match status" value="1"/>
</dbReference>
<dbReference type="RefSeq" id="WP_007473958.1">
    <property type="nucleotide sequence ID" value="NZ_ABCJ01000002.1"/>
</dbReference>
<keyword evidence="2 4" id="KW-0479">Metal-binding</keyword>
<evidence type="ECO:0000256" key="4">
    <source>
        <dbReference type="PIRSR" id="PIRSR004846-1"/>
    </source>
</evidence>
<accession>A0AAI9F2N8</accession>
<dbReference type="SUPFAM" id="SSF53850">
    <property type="entry name" value="Periplasmic binding protein-like II"/>
    <property type="match status" value="1"/>
</dbReference>
<keyword evidence="4" id="KW-0500">Molybdenum</keyword>
<dbReference type="Gene3D" id="3.40.190.10">
    <property type="entry name" value="Periplasmic binding protein-like II"/>
    <property type="match status" value="2"/>
</dbReference>
<name>A0AAI9F2N8_9BACT</name>
<dbReference type="InterPro" id="IPR050682">
    <property type="entry name" value="ModA/WtpA"/>
</dbReference>
<dbReference type="PIRSF" id="PIRSF004846">
    <property type="entry name" value="ModA"/>
    <property type="match status" value="1"/>
</dbReference>
<organism evidence="5 7">
    <name type="scientific">Caminibacter mediatlanticus TB-2</name>
    <dbReference type="NCBI Taxonomy" id="391592"/>
    <lineage>
        <taxon>Bacteria</taxon>
        <taxon>Pseudomonadati</taxon>
        <taxon>Campylobacterota</taxon>
        <taxon>Epsilonproteobacteria</taxon>
        <taxon>Nautiliales</taxon>
        <taxon>Nautiliaceae</taxon>
        <taxon>Caminibacter</taxon>
    </lineage>
</organism>
<evidence type="ECO:0000256" key="2">
    <source>
        <dbReference type="ARBA" id="ARBA00022723"/>
    </source>
</evidence>
<feature type="binding site" evidence="4">
    <location>
        <position position="53"/>
    </location>
    <ligand>
        <name>molybdate</name>
        <dbReference type="ChEBI" id="CHEBI:36264"/>
    </ligand>
</feature>
<keyword evidence="3" id="KW-0732">Signal</keyword>
<evidence type="ECO:0000313" key="5">
    <source>
        <dbReference type="EMBL" id="EDM24003.1"/>
    </source>
</evidence>
<protein>
    <submittedName>
        <fullName evidence="6">Molybdate ABC transporter substrate-binding protein</fullName>
    </submittedName>
    <submittedName>
        <fullName evidence="5">Molybdenum ABC transporter ModA</fullName>
    </submittedName>
</protein>
<evidence type="ECO:0000313" key="6">
    <source>
        <dbReference type="EMBL" id="QCT94365.1"/>
    </source>
</evidence>
<gene>
    <name evidence="6" type="primary">modA</name>
    <name evidence="5" type="ORF">CMTB2_07106</name>
    <name evidence="6" type="ORF">FE773_04005</name>
</gene>
<feature type="binding site" evidence="4">
    <location>
        <position position="156"/>
    </location>
    <ligand>
        <name>molybdate</name>
        <dbReference type="ChEBI" id="CHEBI:36264"/>
    </ligand>
</feature>
<reference evidence="6 8" key="2">
    <citation type="submission" date="2019-05" db="EMBL/GenBank/DDBJ databases">
        <title>A comparative analysis of the Nautiliaceae.</title>
        <authorList>
            <person name="Grosche A."/>
            <person name="Smedile F."/>
            <person name="Vetriani C."/>
        </authorList>
    </citation>
    <scope>NUCLEOTIDE SEQUENCE [LARGE SCALE GENOMIC DNA]</scope>
    <source>
        <strain evidence="6 8">TB-2</strain>
    </source>
</reference>
<keyword evidence="8" id="KW-1185">Reference proteome</keyword>
<dbReference type="AlphaFoldDB" id="A0AAI9F2N8"/>
<dbReference type="EMBL" id="CP040463">
    <property type="protein sequence ID" value="QCT94365.1"/>
    <property type="molecule type" value="Genomic_DNA"/>
</dbReference>
<reference evidence="5 7" key="1">
    <citation type="journal article" date="2011" name="Stand. Genomic Sci.">
        <title>Draft genome sequence of Caminibacter mediatlanticus strain TB-2, an epsilonproteobacterium isolated from a deep-sea hydrothermal vent.</title>
        <authorList>
            <person name="Giovannelli D."/>
            <person name="Ferriera S."/>
            <person name="Johnson J."/>
            <person name="Kravitz S."/>
            <person name="Perez-Rodriguez I."/>
            <person name="Ricci J."/>
            <person name="O'Brien C."/>
            <person name="Voordeckers J.W."/>
            <person name="Bini E."/>
            <person name="Vetriani C."/>
        </authorList>
    </citation>
    <scope>NUCLEOTIDE SEQUENCE [LARGE SCALE GENOMIC DNA]</scope>
    <source>
        <strain evidence="5 7">TB-2</strain>
    </source>
</reference>
<dbReference type="PANTHER" id="PTHR30632:SF14">
    <property type="entry name" value="TUNGSTATE_MOLYBDATE_CHROMATE-BINDING PROTEIN MODA"/>
    <property type="match status" value="1"/>
</dbReference>
<dbReference type="Proteomes" id="UP000306825">
    <property type="component" value="Chromosome"/>
</dbReference>
<dbReference type="GO" id="GO:0046872">
    <property type="term" value="F:metal ion binding"/>
    <property type="evidence" value="ECO:0007669"/>
    <property type="project" value="UniProtKB-KW"/>
</dbReference>
<dbReference type="NCBIfam" id="TIGR01256">
    <property type="entry name" value="modA"/>
    <property type="match status" value="1"/>
</dbReference>
<dbReference type="GO" id="GO:0015689">
    <property type="term" value="P:molybdate ion transport"/>
    <property type="evidence" value="ECO:0007669"/>
    <property type="project" value="InterPro"/>
</dbReference>
<evidence type="ECO:0000256" key="1">
    <source>
        <dbReference type="ARBA" id="ARBA00009175"/>
    </source>
</evidence>
<dbReference type="Proteomes" id="UP000003288">
    <property type="component" value="Unassembled WGS sequence"/>
</dbReference>
<dbReference type="GO" id="GO:0030973">
    <property type="term" value="F:molybdate ion binding"/>
    <property type="evidence" value="ECO:0007669"/>
    <property type="project" value="TreeGrafter"/>
</dbReference>
<dbReference type="InterPro" id="IPR005950">
    <property type="entry name" value="ModA"/>
</dbReference>
<sequence>MRLFFIIFLSTFVFAKTLYIAASSNISYAMKDLINEYKKQYKNTYIKIIYASSGKLTAQILHNAPYDIFLSANMKYPEVLYKNKKALTKPKVFARGLISLFSVKYDNLSIKSLLTAKQIAIANPKFAPYGKAAIEMMKNAKIYNKIKDKLIYSETVTGVIPYVINSADIGIIAKSSLYSKKIKNLGKYYYKDVNISLYSPINQGVVLLTNKKEARNFYNFLFTKKAKNIFKRYGYLE</sequence>